<dbReference type="OrthoDB" id="2925140at2"/>
<dbReference type="AlphaFoldDB" id="A0A511UYM6"/>
<comment type="caution">
    <text evidence="1">The sequence shown here is derived from an EMBL/GenBank/DDBJ whole genome shotgun (WGS) entry which is preliminary data.</text>
</comment>
<reference evidence="1 2" key="1">
    <citation type="submission" date="2019-07" db="EMBL/GenBank/DDBJ databases">
        <title>Whole genome shotgun sequence of Cerasibacillus quisquiliarum NBRC 102429.</title>
        <authorList>
            <person name="Hosoyama A."/>
            <person name="Uohara A."/>
            <person name="Ohji S."/>
            <person name="Ichikawa N."/>
        </authorList>
    </citation>
    <scope>NUCLEOTIDE SEQUENCE [LARGE SCALE GENOMIC DNA]</scope>
    <source>
        <strain evidence="1 2">NBRC 102429</strain>
    </source>
</reference>
<evidence type="ECO:0000313" key="1">
    <source>
        <dbReference type="EMBL" id="GEN30232.1"/>
    </source>
</evidence>
<dbReference type="RefSeq" id="WP_146935307.1">
    <property type="nucleotide sequence ID" value="NZ_BJXW01000007.1"/>
</dbReference>
<gene>
    <name evidence="1" type="ORF">CQU01_04700</name>
</gene>
<evidence type="ECO:0000313" key="2">
    <source>
        <dbReference type="Proteomes" id="UP000321491"/>
    </source>
</evidence>
<dbReference type="Proteomes" id="UP000321491">
    <property type="component" value="Unassembled WGS sequence"/>
</dbReference>
<proteinExistence type="predicted"/>
<sequence length="133" mass="15257">MAIKIQTQTHVIPIEIGDVKLEFDMSDENIKRLFDSENEIMKKISEVDSNDFDAQKKAIKEIIDATLGDGSFDKLYNLSPSVFIVVEYFMQIAQGLKEEINKRLGNDNLSKAQKYLEAKEKINKQKSKQNSKK</sequence>
<keyword evidence="2" id="KW-1185">Reference proteome</keyword>
<accession>A0A511UYM6</accession>
<dbReference type="EMBL" id="BJXW01000007">
    <property type="protein sequence ID" value="GEN30232.1"/>
    <property type="molecule type" value="Genomic_DNA"/>
</dbReference>
<name>A0A511UYM6_9BACI</name>
<organism evidence="1 2">
    <name type="scientific">Cerasibacillus quisquiliarum</name>
    <dbReference type="NCBI Taxonomy" id="227865"/>
    <lineage>
        <taxon>Bacteria</taxon>
        <taxon>Bacillati</taxon>
        <taxon>Bacillota</taxon>
        <taxon>Bacilli</taxon>
        <taxon>Bacillales</taxon>
        <taxon>Bacillaceae</taxon>
        <taxon>Cerasibacillus</taxon>
    </lineage>
</organism>
<evidence type="ECO:0008006" key="3">
    <source>
        <dbReference type="Google" id="ProtNLM"/>
    </source>
</evidence>
<protein>
    <recommendedName>
        <fullName evidence="3">Phage protein</fullName>
    </recommendedName>
</protein>